<dbReference type="AlphaFoldDB" id="A0A9Q3GIL0"/>
<dbReference type="Proteomes" id="UP000765509">
    <property type="component" value="Unassembled WGS sequence"/>
</dbReference>
<evidence type="ECO:0000313" key="2">
    <source>
        <dbReference type="Proteomes" id="UP000765509"/>
    </source>
</evidence>
<gene>
    <name evidence="1" type="ORF">O181_008533</name>
</gene>
<accession>A0A9Q3GIL0</accession>
<reference evidence="1" key="1">
    <citation type="submission" date="2021-03" db="EMBL/GenBank/DDBJ databases">
        <title>Draft genome sequence of rust myrtle Austropuccinia psidii MF-1, a brazilian biotype.</title>
        <authorList>
            <person name="Quecine M.C."/>
            <person name="Pachon D.M.R."/>
            <person name="Bonatelli M.L."/>
            <person name="Correr F.H."/>
            <person name="Franceschini L.M."/>
            <person name="Leite T.F."/>
            <person name="Margarido G.R.A."/>
            <person name="Almeida C.A."/>
            <person name="Ferrarezi J.A."/>
            <person name="Labate C.A."/>
        </authorList>
    </citation>
    <scope>NUCLEOTIDE SEQUENCE</scope>
    <source>
        <strain evidence="1">MF-1</strain>
    </source>
</reference>
<name>A0A9Q3GIL0_9BASI</name>
<evidence type="ECO:0000313" key="1">
    <source>
        <dbReference type="EMBL" id="MBW0468818.1"/>
    </source>
</evidence>
<comment type="caution">
    <text evidence="1">The sequence shown here is derived from an EMBL/GenBank/DDBJ whole genome shotgun (WGS) entry which is preliminary data.</text>
</comment>
<proteinExistence type="predicted"/>
<dbReference type="EMBL" id="AVOT02001983">
    <property type="protein sequence ID" value="MBW0468818.1"/>
    <property type="molecule type" value="Genomic_DNA"/>
</dbReference>
<sequence>MTAPSQKTYLRTEQGKKSRPLYGGKCGKNMLNNIATPVTEFKRKTNPLAKRLRKKIKIQEPSRYWEISHMNWVTGLPPGGDRSYNECLVILDRLSKTQIFFPCHKDDTDINTALLT</sequence>
<dbReference type="OrthoDB" id="3240190at2759"/>
<keyword evidence="2" id="KW-1185">Reference proteome</keyword>
<organism evidence="1 2">
    <name type="scientific">Austropuccinia psidii MF-1</name>
    <dbReference type="NCBI Taxonomy" id="1389203"/>
    <lineage>
        <taxon>Eukaryota</taxon>
        <taxon>Fungi</taxon>
        <taxon>Dikarya</taxon>
        <taxon>Basidiomycota</taxon>
        <taxon>Pucciniomycotina</taxon>
        <taxon>Pucciniomycetes</taxon>
        <taxon>Pucciniales</taxon>
        <taxon>Sphaerophragmiaceae</taxon>
        <taxon>Austropuccinia</taxon>
    </lineage>
</organism>
<protein>
    <submittedName>
        <fullName evidence="1">Uncharacterized protein</fullName>
    </submittedName>
</protein>